<keyword evidence="3" id="KW-1185">Reference proteome</keyword>
<evidence type="ECO:0000313" key="2">
    <source>
        <dbReference type="EMBL" id="CAK9033000.1"/>
    </source>
</evidence>
<sequence>MLRGVCSGRGQLCRVMSGRNRRRATTVETMTVEELRGVLSSWAQEVNKTTRSEHADPNWRLPEEMLGQVVLRLSAVSLSPLQKRSISRDCLDLRLKFPEPLLDAVLMDRGLEGPEVLMACCGLQHRRHEILEHLRQLQVEQLPGQQLLKMVKHVAPEVPLQRRRFHAQLLHQAFYAATATKPAQWPRRCESLRNGLGGLGGLPRYLLYLTWCGSFRFLQGLPTALLLQLNERLAWSEPARRASGLRSLADLTEKETSSTLEKDVLRVLQGCFPWTSCCQVSDFRVLHPPRDMTKSVVSRRPSWPGAAKEQRPEIDSKADGPSCTMYSSAARRVWDSLSVGMVQCV</sequence>
<proteinExistence type="predicted"/>
<dbReference type="Proteomes" id="UP001642484">
    <property type="component" value="Unassembled WGS sequence"/>
</dbReference>
<accession>A0ABP0L1Q2</accession>
<comment type="caution">
    <text evidence="2">The sequence shown here is derived from an EMBL/GenBank/DDBJ whole genome shotgun (WGS) entry which is preliminary data.</text>
</comment>
<dbReference type="EMBL" id="CAXAMN010010890">
    <property type="protein sequence ID" value="CAK9033000.1"/>
    <property type="molecule type" value="Genomic_DNA"/>
</dbReference>
<evidence type="ECO:0000313" key="3">
    <source>
        <dbReference type="Proteomes" id="UP001642484"/>
    </source>
</evidence>
<evidence type="ECO:0000256" key="1">
    <source>
        <dbReference type="SAM" id="MobiDB-lite"/>
    </source>
</evidence>
<reference evidence="2 3" key="1">
    <citation type="submission" date="2024-02" db="EMBL/GenBank/DDBJ databases">
        <authorList>
            <person name="Chen Y."/>
            <person name="Shah S."/>
            <person name="Dougan E. K."/>
            <person name="Thang M."/>
            <person name="Chan C."/>
        </authorList>
    </citation>
    <scope>NUCLEOTIDE SEQUENCE [LARGE SCALE GENOMIC DNA]</scope>
</reference>
<name>A0ABP0L1Q2_9DINO</name>
<feature type="compositionally biased region" description="Basic and acidic residues" evidence="1">
    <location>
        <begin position="308"/>
        <end position="318"/>
    </location>
</feature>
<feature type="region of interest" description="Disordered" evidence="1">
    <location>
        <begin position="297"/>
        <end position="321"/>
    </location>
</feature>
<organism evidence="2 3">
    <name type="scientific">Durusdinium trenchii</name>
    <dbReference type="NCBI Taxonomy" id="1381693"/>
    <lineage>
        <taxon>Eukaryota</taxon>
        <taxon>Sar</taxon>
        <taxon>Alveolata</taxon>
        <taxon>Dinophyceae</taxon>
        <taxon>Suessiales</taxon>
        <taxon>Symbiodiniaceae</taxon>
        <taxon>Durusdinium</taxon>
    </lineage>
</organism>
<protein>
    <submittedName>
        <fullName evidence="2">Uncharacterized protein</fullName>
    </submittedName>
</protein>
<gene>
    <name evidence="2" type="ORF">CCMP2556_LOCUS18884</name>
</gene>